<dbReference type="PROSITE" id="PS51257">
    <property type="entry name" value="PROKAR_LIPOPROTEIN"/>
    <property type="match status" value="1"/>
</dbReference>
<evidence type="ECO:0000313" key="4">
    <source>
        <dbReference type="EMBL" id="CAF4198311.1"/>
    </source>
</evidence>
<dbReference type="InterPro" id="IPR043136">
    <property type="entry name" value="B30.2/SPRY_sf"/>
</dbReference>
<protein>
    <submittedName>
        <fullName evidence="2">Uncharacterized protein</fullName>
    </submittedName>
</protein>
<dbReference type="InterPro" id="IPR013320">
    <property type="entry name" value="ConA-like_dom_sf"/>
</dbReference>
<dbReference type="Proteomes" id="UP000681722">
    <property type="component" value="Unassembled WGS sequence"/>
</dbReference>
<dbReference type="AlphaFoldDB" id="A0A815GFU8"/>
<dbReference type="EMBL" id="CAJNOQ010014300">
    <property type="protein sequence ID" value="CAF1339043.1"/>
    <property type="molecule type" value="Genomic_DNA"/>
</dbReference>
<dbReference type="OrthoDB" id="10023668at2759"/>
<dbReference type="EMBL" id="CAJNOK010007185">
    <property type="protein sequence ID" value="CAF1026977.1"/>
    <property type="molecule type" value="Genomic_DNA"/>
</dbReference>
<sequence>MSYIIRCSAPSCVGGIGIFSCQGCGNVFCKRHTYEHHQQLAQELDEIIQEHSLLRTQLQLNDEKGQNTLMSSVLSLATSEYSSNSLLDQIDKWESDSKRAITQAADEARTKVHFIINENKLQLIKDFLQLSNEITERRESEDFVETDLIKWRRKFRRIKDELNMPKYVKLETNPLLMKNMIKVVFRRRQSSEHISSNVPENFEKYCGFIKLEDNGQSAVHTGNFDTDGSVYGTKSYSNGVHRIPLRIEKMQGVNWMFFGIISSSFSTIRVDACAAKSAYGWAATDKTCALVYLQGTELNGIPYGFDGDICRNDRIELILNCDQKKIQILNKRTNKQYQLSVSTHHCPLPWKLVVSLYSPGDRVRLL</sequence>
<dbReference type="Proteomes" id="UP000677228">
    <property type="component" value="Unassembled WGS sequence"/>
</dbReference>
<evidence type="ECO:0000313" key="3">
    <source>
        <dbReference type="EMBL" id="CAF3795385.1"/>
    </source>
</evidence>
<proteinExistence type="predicted"/>
<accession>A0A815GFU8</accession>
<name>A0A815GFU8_9BILA</name>
<reference evidence="2" key="1">
    <citation type="submission" date="2021-02" db="EMBL/GenBank/DDBJ databases">
        <authorList>
            <person name="Nowell W R."/>
        </authorList>
    </citation>
    <scope>NUCLEOTIDE SEQUENCE</scope>
</reference>
<evidence type="ECO:0000313" key="1">
    <source>
        <dbReference type="EMBL" id="CAF1026977.1"/>
    </source>
</evidence>
<dbReference type="Gene3D" id="2.60.120.920">
    <property type="match status" value="1"/>
</dbReference>
<comment type="caution">
    <text evidence="2">The sequence shown here is derived from an EMBL/GenBank/DDBJ whole genome shotgun (WGS) entry which is preliminary data.</text>
</comment>
<dbReference type="EMBL" id="CAJOBC010057575">
    <property type="protein sequence ID" value="CAF4198311.1"/>
    <property type="molecule type" value="Genomic_DNA"/>
</dbReference>
<keyword evidence="5" id="KW-1185">Reference proteome</keyword>
<dbReference type="EMBL" id="CAJOBA010007195">
    <property type="protein sequence ID" value="CAF3795385.1"/>
    <property type="molecule type" value="Genomic_DNA"/>
</dbReference>
<dbReference type="SUPFAM" id="SSF49899">
    <property type="entry name" value="Concanavalin A-like lectins/glucanases"/>
    <property type="match status" value="1"/>
</dbReference>
<dbReference type="Proteomes" id="UP000682733">
    <property type="component" value="Unassembled WGS sequence"/>
</dbReference>
<evidence type="ECO:0000313" key="2">
    <source>
        <dbReference type="EMBL" id="CAF1339043.1"/>
    </source>
</evidence>
<dbReference type="Proteomes" id="UP000663829">
    <property type="component" value="Unassembled WGS sequence"/>
</dbReference>
<gene>
    <name evidence="2" type="ORF">GPM918_LOCUS30337</name>
    <name evidence="1" type="ORF">OVA965_LOCUS15793</name>
    <name evidence="4" type="ORF">SRO942_LOCUS30946</name>
    <name evidence="3" type="ORF">TMI583_LOCUS15801</name>
</gene>
<evidence type="ECO:0000313" key="5">
    <source>
        <dbReference type="Proteomes" id="UP000663829"/>
    </source>
</evidence>
<organism evidence="2 5">
    <name type="scientific">Didymodactylos carnosus</name>
    <dbReference type="NCBI Taxonomy" id="1234261"/>
    <lineage>
        <taxon>Eukaryota</taxon>
        <taxon>Metazoa</taxon>
        <taxon>Spiralia</taxon>
        <taxon>Gnathifera</taxon>
        <taxon>Rotifera</taxon>
        <taxon>Eurotatoria</taxon>
        <taxon>Bdelloidea</taxon>
        <taxon>Philodinida</taxon>
        <taxon>Philodinidae</taxon>
        <taxon>Didymodactylos</taxon>
    </lineage>
</organism>